<dbReference type="Proteomes" id="UP001472677">
    <property type="component" value="Unassembled WGS sequence"/>
</dbReference>
<evidence type="ECO:0000256" key="1">
    <source>
        <dbReference type="SAM" id="MobiDB-lite"/>
    </source>
</evidence>
<keyword evidence="3" id="KW-1185">Reference proteome</keyword>
<organism evidence="2 3">
    <name type="scientific">Hibiscus sabdariffa</name>
    <name type="common">roselle</name>
    <dbReference type="NCBI Taxonomy" id="183260"/>
    <lineage>
        <taxon>Eukaryota</taxon>
        <taxon>Viridiplantae</taxon>
        <taxon>Streptophyta</taxon>
        <taxon>Embryophyta</taxon>
        <taxon>Tracheophyta</taxon>
        <taxon>Spermatophyta</taxon>
        <taxon>Magnoliopsida</taxon>
        <taxon>eudicotyledons</taxon>
        <taxon>Gunneridae</taxon>
        <taxon>Pentapetalae</taxon>
        <taxon>rosids</taxon>
        <taxon>malvids</taxon>
        <taxon>Malvales</taxon>
        <taxon>Malvaceae</taxon>
        <taxon>Malvoideae</taxon>
        <taxon>Hibiscus</taxon>
    </lineage>
</organism>
<proteinExistence type="predicted"/>
<accession>A0ABR2G183</accession>
<evidence type="ECO:0000313" key="3">
    <source>
        <dbReference type="Proteomes" id="UP001472677"/>
    </source>
</evidence>
<reference evidence="2 3" key="1">
    <citation type="journal article" date="2024" name="G3 (Bethesda)">
        <title>Genome assembly of Hibiscus sabdariffa L. provides insights into metabolisms of medicinal natural products.</title>
        <authorList>
            <person name="Kim T."/>
        </authorList>
    </citation>
    <scope>NUCLEOTIDE SEQUENCE [LARGE SCALE GENOMIC DNA]</scope>
    <source>
        <strain evidence="2">TK-2024</strain>
        <tissue evidence="2">Old leaves</tissue>
    </source>
</reference>
<dbReference type="EMBL" id="JBBPBM010000004">
    <property type="protein sequence ID" value="KAK8590265.1"/>
    <property type="molecule type" value="Genomic_DNA"/>
</dbReference>
<feature type="region of interest" description="Disordered" evidence="1">
    <location>
        <begin position="57"/>
        <end position="77"/>
    </location>
</feature>
<sequence>MDALDLDEEDKLDLVPVEAQDDATARVVGNMDSSLRKRVSYLTPVVLNDSYLASNPSRKLKATKGSGKQATGVPMVPGQSVNMVEHVLVGKNPRHRSVTLLEHGYGKNAVDVRVLRRFQSSVERP</sequence>
<name>A0ABR2G183_9ROSI</name>
<evidence type="ECO:0000313" key="2">
    <source>
        <dbReference type="EMBL" id="KAK8590265.1"/>
    </source>
</evidence>
<comment type="caution">
    <text evidence="2">The sequence shown here is derived from an EMBL/GenBank/DDBJ whole genome shotgun (WGS) entry which is preliminary data.</text>
</comment>
<protein>
    <submittedName>
        <fullName evidence="2">Uncharacterized protein</fullName>
    </submittedName>
</protein>
<gene>
    <name evidence="2" type="ORF">V6N12_024641</name>
</gene>